<keyword evidence="2" id="KW-1185">Reference proteome</keyword>
<name>A0A0B0MHS2_GOSAR</name>
<evidence type="ECO:0000313" key="1">
    <source>
        <dbReference type="EMBL" id="KHF98460.1"/>
    </source>
</evidence>
<sequence>MSQVNKSINGFMIYSFWVQFDVLSVQPKISPIGLDRQHNVFQLVCSFSIRLRTRLGLSINTSYLYVSQSEHVI</sequence>
<dbReference type="GO" id="GO:0016874">
    <property type="term" value="F:ligase activity"/>
    <property type="evidence" value="ECO:0007669"/>
    <property type="project" value="UniProtKB-KW"/>
</dbReference>
<dbReference type="EMBL" id="JRRC01040102">
    <property type="protein sequence ID" value="KHF98460.1"/>
    <property type="molecule type" value="Genomic_DNA"/>
</dbReference>
<dbReference type="Proteomes" id="UP000032142">
    <property type="component" value="Unassembled WGS sequence"/>
</dbReference>
<dbReference type="AlphaFoldDB" id="A0A0B0MHS2"/>
<reference evidence="2" key="1">
    <citation type="submission" date="2014-09" db="EMBL/GenBank/DDBJ databases">
        <authorList>
            <person name="Mudge J."/>
            <person name="Ramaraj T."/>
            <person name="Lindquist I.E."/>
            <person name="Bharti A.K."/>
            <person name="Sundararajan A."/>
            <person name="Cameron C.T."/>
            <person name="Woodward J.E."/>
            <person name="May G.D."/>
            <person name="Brubaker C."/>
            <person name="Broadhvest J."/>
            <person name="Wilkins T.A."/>
        </authorList>
    </citation>
    <scope>NUCLEOTIDE SEQUENCE</scope>
    <source>
        <strain evidence="2">cv. AKA8401</strain>
    </source>
</reference>
<proteinExistence type="predicted"/>
<organism evidence="1 2">
    <name type="scientific">Gossypium arboreum</name>
    <name type="common">Tree cotton</name>
    <name type="synonym">Gossypium nanking</name>
    <dbReference type="NCBI Taxonomy" id="29729"/>
    <lineage>
        <taxon>Eukaryota</taxon>
        <taxon>Viridiplantae</taxon>
        <taxon>Streptophyta</taxon>
        <taxon>Embryophyta</taxon>
        <taxon>Tracheophyta</taxon>
        <taxon>Spermatophyta</taxon>
        <taxon>Magnoliopsida</taxon>
        <taxon>eudicotyledons</taxon>
        <taxon>Gunneridae</taxon>
        <taxon>Pentapetalae</taxon>
        <taxon>rosids</taxon>
        <taxon>malvids</taxon>
        <taxon>Malvales</taxon>
        <taxon>Malvaceae</taxon>
        <taxon>Malvoideae</taxon>
        <taxon>Gossypium</taxon>
    </lineage>
</organism>
<keyword evidence="1" id="KW-0436">Ligase</keyword>
<gene>
    <name evidence="1" type="ORF">F383_37504</name>
</gene>
<evidence type="ECO:0000313" key="2">
    <source>
        <dbReference type="Proteomes" id="UP000032142"/>
    </source>
</evidence>
<protein>
    <submittedName>
        <fullName evidence="1">Tryptophan--tRNA ligase</fullName>
    </submittedName>
</protein>
<accession>A0A0B0MHS2</accession>
<comment type="caution">
    <text evidence="1">The sequence shown here is derived from an EMBL/GenBank/DDBJ whole genome shotgun (WGS) entry which is preliminary data.</text>
</comment>